<sequence length="32" mass="3282">MTTSPGGGWEVDLAGVNFANESDRTWGGANAL</sequence>
<evidence type="ECO:0000313" key="2">
    <source>
        <dbReference type="Proteomes" id="UP000554520"/>
    </source>
</evidence>
<organism evidence="1 2">
    <name type="scientific">Phyllobacterium trifolii</name>
    <dbReference type="NCBI Taxonomy" id="300193"/>
    <lineage>
        <taxon>Bacteria</taxon>
        <taxon>Pseudomonadati</taxon>
        <taxon>Pseudomonadota</taxon>
        <taxon>Alphaproteobacteria</taxon>
        <taxon>Hyphomicrobiales</taxon>
        <taxon>Phyllobacteriaceae</taxon>
        <taxon>Phyllobacterium</taxon>
    </lineage>
</organism>
<name>A0A839UEQ9_9HYPH</name>
<gene>
    <name evidence="1" type="ORF">FHS21_003756</name>
</gene>
<accession>A0A839UEQ9</accession>
<comment type="caution">
    <text evidence="1">The sequence shown here is derived from an EMBL/GenBank/DDBJ whole genome shotgun (WGS) entry which is preliminary data.</text>
</comment>
<dbReference type="EMBL" id="JACHXN010000011">
    <property type="protein sequence ID" value="MBB3147340.1"/>
    <property type="molecule type" value="Genomic_DNA"/>
</dbReference>
<proteinExistence type="predicted"/>
<dbReference type="Proteomes" id="UP000554520">
    <property type="component" value="Unassembled WGS sequence"/>
</dbReference>
<evidence type="ECO:0000313" key="1">
    <source>
        <dbReference type="EMBL" id="MBB3147340.1"/>
    </source>
</evidence>
<keyword evidence="2" id="KW-1185">Reference proteome</keyword>
<protein>
    <submittedName>
        <fullName evidence="1">Uncharacterized protein</fullName>
    </submittedName>
</protein>
<reference evidence="1 2" key="1">
    <citation type="submission" date="2020-08" db="EMBL/GenBank/DDBJ databases">
        <title>Genomic Encyclopedia of Type Strains, Phase III (KMG-III): the genomes of soil and plant-associated and newly described type strains.</title>
        <authorList>
            <person name="Whitman W."/>
        </authorList>
    </citation>
    <scope>NUCLEOTIDE SEQUENCE [LARGE SCALE GENOMIC DNA]</scope>
    <source>
        <strain evidence="1 2">CECT 7015</strain>
    </source>
</reference>
<dbReference type="AlphaFoldDB" id="A0A839UEQ9"/>